<accession>A0ABV5TL77</accession>
<organism evidence="2 3">
    <name type="scientific">Streptosporangium vulgare</name>
    <dbReference type="NCBI Taxonomy" id="46190"/>
    <lineage>
        <taxon>Bacteria</taxon>
        <taxon>Bacillati</taxon>
        <taxon>Actinomycetota</taxon>
        <taxon>Actinomycetes</taxon>
        <taxon>Streptosporangiales</taxon>
        <taxon>Streptosporangiaceae</taxon>
        <taxon>Streptosporangium</taxon>
    </lineage>
</organism>
<proteinExistence type="predicted"/>
<feature type="compositionally biased region" description="Basic and acidic residues" evidence="1">
    <location>
        <begin position="90"/>
        <end position="100"/>
    </location>
</feature>
<keyword evidence="3" id="KW-1185">Reference proteome</keyword>
<feature type="region of interest" description="Disordered" evidence="1">
    <location>
        <begin position="54"/>
        <end position="154"/>
    </location>
</feature>
<protein>
    <recommendedName>
        <fullName evidence="4">SH3b domain-containing protein</fullName>
    </recommendedName>
</protein>
<gene>
    <name evidence="2" type="ORF">ACFFRH_30615</name>
</gene>
<dbReference type="EMBL" id="JBHMBS010000018">
    <property type="protein sequence ID" value="MFB9679858.1"/>
    <property type="molecule type" value="Genomic_DNA"/>
</dbReference>
<sequence>MRQTLGFIAVWCGATVLAISVAWFGVRDVLRSEVFEDASIEPLNAAIGRTGDSALPLGAPTGPQAVGTPDASSTAPGRTSAPRLTPPARDTARPRPEHSPSRTAATPSRTRETGLSRSGPSASPSRSTSKPAATHAAPAPSSSAAPKATATRTRSISTENLRVVNVKGGSVSFAIENGVCRLIAAAPNAGYEAKVASATGWIRVDLVQGEHGSAVFCIGGESRTDLWEY</sequence>
<dbReference type="RefSeq" id="WP_344746341.1">
    <property type="nucleotide sequence ID" value="NZ_BAAAWW010000092.1"/>
</dbReference>
<comment type="caution">
    <text evidence="2">The sequence shown here is derived from an EMBL/GenBank/DDBJ whole genome shotgun (WGS) entry which is preliminary data.</text>
</comment>
<name>A0ABV5TL77_9ACTN</name>
<evidence type="ECO:0000256" key="1">
    <source>
        <dbReference type="SAM" id="MobiDB-lite"/>
    </source>
</evidence>
<evidence type="ECO:0008006" key="4">
    <source>
        <dbReference type="Google" id="ProtNLM"/>
    </source>
</evidence>
<evidence type="ECO:0000313" key="2">
    <source>
        <dbReference type="EMBL" id="MFB9679858.1"/>
    </source>
</evidence>
<evidence type="ECO:0000313" key="3">
    <source>
        <dbReference type="Proteomes" id="UP001589610"/>
    </source>
</evidence>
<dbReference type="Proteomes" id="UP001589610">
    <property type="component" value="Unassembled WGS sequence"/>
</dbReference>
<feature type="compositionally biased region" description="Low complexity" evidence="1">
    <location>
        <begin position="116"/>
        <end position="154"/>
    </location>
</feature>
<reference evidence="2 3" key="1">
    <citation type="submission" date="2024-09" db="EMBL/GenBank/DDBJ databases">
        <authorList>
            <person name="Sun Q."/>
            <person name="Mori K."/>
        </authorList>
    </citation>
    <scope>NUCLEOTIDE SEQUENCE [LARGE SCALE GENOMIC DNA]</scope>
    <source>
        <strain evidence="2 3">JCM 3028</strain>
    </source>
</reference>